<protein>
    <submittedName>
        <fullName evidence="1">Uncharacterized protein</fullName>
    </submittedName>
</protein>
<sequence>MPLIRLMMMANPRPNNSAQPNEVPVFASCKAQATEIAMVATMHKSMPRPITTTSMPIPKIPSTATLRKSVSMFCADRKFDKVRVKILKSTMASRKTMRS</sequence>
<comment type="caution">
    <text evidence="1">The sequence shown here is derived from an EMBL/GenBank/DDBJ whole genome shotgun (WGS) entry which is preliminary data.</text>
</comment>
<organism evidence="1">
    <name type="scientific">bioreactor metagenome</name>
    <dbReference type="NCBI Taxonomy" id="1076179"/>
    <lineage>
        <taxon>unclassified sequences</taxon>
        <taxon>metagenomes</taxon>
        <taxon>ecological metagenomes</taxon>
    </lineage>
</organism>
<name>A0A645HHR8_9ZZZZ</name>
<gene>
    <name evidence="1" type="ORF">SDC9_185804</name>
</gene>
<accession>A0A645HHR8</accession>
<dbReference type="AlphaFoldDB" id="A0A645HHR8"/>
<proteinExistence type="predicted"/>
<reference evidence="1" key="1">
    <citation type="submission" date="2019-08" db="EMBL/GenBank/DDBJ databases">
        <authorList>
            <person name="Kucharzyk K."/>
            <person name="Murdoch R.W."/>
            <person name="Higgins S."/>
            <person name="Loffler F."/>
        </authorList>
    </citation>
    <scope>NUCLEOTIDE SEQUENCE</scope>
</reference>
<evidence type="ECO:0000313" key="1">
    <source>
        <dbReference type="EMBL" id="MPN38280.1"/>
    </source>
</evidence>
<dbReference type="EMBL" id="VSSQ01093415">
    <property type="protein sequence ID" value="MPN38280.1"/>
    <property type="molecule type" value="Genomic_DNA"/>
</dbReference>